<keyword evidence="1 2" id="KW-0238">DNA-binding</keyword>
<reference evidence="4 5" key="1">
    <citation type="submission" date="2019-12" db="EMBL/GenBank/DDBJ databases">
        <title>Mucilaginibacter sp. HME9299 genome sequencing and assembly.</title>
        <authorList>
            <person name="Kang H."/>
            <person name="Kim H."/>
            <person name="Joh K."/>
        </authorList>
    </citation>
    <scope>NUCLEOTIDE SEQUENCE [LARGE SCALE GENOMIC DNA]</scope>
    <source>
        <strain evidence="4 5">HME9299</strain>
    </source>
</reference>
<dbReference type="InterPro" id="IPR009057">
    <property type="entry name" value="Homeodomain-like_sf"/>
</dbReference>
<dbReference type="Gene3D" id="1.10.10.60">
    <property type="entry name" value="Homeodomain-like"/>
    <property type="match status" value="1"/>
</dbReference>
<name>A0A6I4I804_9SPHI</name>
<dbReference type="SUPFAM" id="SSF46689">
    <property type="entry name" value="Homeodomain-like"/>
    <property type="match status" value="1"/>
</dbReference>
<dbReference type="AlphaFoldDB" id="A0A6I4I804"/>
<dbReference type="RefSeq" id="WP_157541593.1">
    <property type="nucleotide sequence ID" value="NZ_WQLA01000003.1"/>
</dbReference>
<dbReference type="PANTHER" id="PTHR43479:SF11">
    <property type="entry name" value="ACREF_ENVCD OPERON REPRESSOR-RELATED"/>
    <property type="match status" value="1"/>
</dbReference>
<keyword evidence="5" id="KW-1185">Reference proteome</keyword>
<comment type="caution">
    <text evidence="4">The sequence shown here is derived from an EMBL/GenBank/DDBJ whole genome shotgun (WGS) entry which is preliminary data.</text>
</comment>
<dbReference type="InterPro" id="IPR001647">
    <property type="entry name" value="HTH_TetR"/>
</dbReference>
<dbReference type="PROSITE" id="PS50977">
    <property type="entry name" value="HTH_TETR_2"/>
    <property type="match status" value="1"/>
</dbReference>
<feature type="DNA-binding region" description="H-T-H motif" evidence="2">
    <location>
        <begin position="34"/>
        <end position="53"/>
    </location>
</feature>
<dbReference type="SUPFAM" id="SSF48498">
    <property type="entry name" value="Tetracyclin repressor-like, C-terminal domain"/>
    <property type="match status" value="1"/>
</dbReference>
<dbReference type="InterPro" id="IPR050624">
    <property type="entry name" value="HTH-type_Tx_Regulator"/>
</dbReference>
<organism evidence="4 5">
    <name type="scientific">Mucilaginibacter aquatilis</name>
    <dbReference type="NCBI Taxonomy" id="1517760"/>
    <lineage>
        <taxon>Bacteria</taxon>
        <taxon>Pseudomonadati</taxon>
        <taxon>Bacteroidota</taxon>
        <taxon>Sphingobacteriia</taxon>
        <taxon>Sphingobacteriales</taxon>
        <taxon>Sphingobacteriaceae</taxon>
        <taxon>Mucilaginibacter</taxon>
    </lineage>
</organism>
<evidence type="ECO:0000256" key="1">
    <source>
        <dbReference type="ARBA" id="ARBA00023125"/>
    </source>
</evidence>
<dbReference type="PANTHER" id="PTHR43479">
    <property type="entry name" value="ACREF/ENVCD OPERON REPRESSOR-RELATED"/>
    <property type="match status" value="1"/>
</dbReference>
<dbReference type="Proteomes" id="UP000434850">
    <property type="component" value="Unassembled WGS sequence"/>
</dbReference>
<evidence type="ECO:0000313" key="4">
    <source>
        <dbReference type="EMBL" id="MVN91365.1"/>
    </source>
</evidence>
<dbReference type="EMBL" id="WQLA01000003">
    <property type="protein sequence ID" value="MVN91365.1"/>
    <property type="molecule type" value="Genomic_DNA"/>
</dbReference>
<dbReference type="GO" id="GO:0003677">
    <property type="term" value="F:DNA binding"/>
    <property type="evidence" value="ECO:0007669"/>
    <property type="project" value="UniProtKB-UniRule"/>
</dbReference>
<dbReference type="Gene3D" id="1.10.357.10">
    <property type="entry name" value="Tetracycline Repressor, domain 2"/>
    <property type="match status" value="1"/>
</dbReference>
<proteinExistence type="predicted"/>
<dbReference type="Pfam" id="PF00440">
    <property type="entry name" value="TetR_N"/>
    <property type="match status" value="1"/>
</dbReference>
<dbReference type="InterPro" id="IPR036271">
    <property type="entry name" value="Tet_transcr_reg_TetR-rel_C_sf"/>
</dbReference>
<evidence type="ECO:0000256" key="2">
    <source>
        <dbReference type="PROSITE-ProRule" id="PRU00335"/>
    </source>
</evidence>
<sequence length="205" mass="23948">MVKRTKHLPKSQREQQIIDAADKVLEEFGAHDFTIDKMVSHLSVAKGTIYKYYKSKDDVLAEVSVKALNVLLDHFKAAEKKRHDPLTALREMIMSFYRYYLMYPKYFELFIYMERPDFSSNVQSYLDISLEMKNYFTDHLKKCQAAGVIKSDLDTSYCTYIIWGSCMGLMNFIEAKKVFIEEIIKLNRKDLLELYADIIVGGMKA</sequence>
<dbReference type="OrthoDB" id="594604at2"/>
<gene>
    <name evidence="4" type="ORF">GO816_09550</name>
</gene>
<protein>
    <submittedName>
        <fullName evidence="4">TetR family transcriptional regulator</fullName>
    </submittedName>
</protein>
<accession>A0A6I4I804</accession>
<dbReference type="PRINTS" id="PR00455">
    <property type="entry name" value="HTHTETR"/>
</dbReference>
<evidence type="ECO:0000313" key="5">
    <source>
        <dbReference type="Proteomes" id="UP000434850"/>
    </source>
</evidence>
<feature type="domain" description="HTH tetR-type" evidence="3">
    <location>
        <begin position="11"/>
        <end position="71"/>
    </location>
</feature>
<evidence type="ECO:0000259" key="3">
    <source>
        <dbReference type="PROSITE" id="PS50977"/>
    </source>
</evidence>